<dbReference type="GO" id="GO:0000976">
    <property type="term" value="F:transcription cis-regulatory region binding"/>
    <property type="evidence" value="ECO:0007669"/>
    <property type="project" value="TreeGrafter"/>
</dbReference>
<evidence type="ECO:0000256" key="2">
    <source>
        <dbReference type="ARBA" id="ARBA00023125"/>
    </source>
</evidence>
<evidence type="ECO:0000313" key="6">
    <source>
        <dbReference type="Proteomes" id="UP000516057"/>
    </source>
</evidence>
<dbReference type="EMBL" id="CP060790">
    <property type="protein sequence ID" value="QNP60449.1"/>
    <property type="molecule type" value="Genomic_DNA"/>
</dbReference>
<dbReference type="RefSeq" id="WP_187737430.1">
    <property type="nucleotide sequence ID" value="NZ_CP060790.1"/>
</dbReference>
<evidence type="ECO:0000256" key="3">
    <source>
        <dbReference type="ARBA" id="ARBA00023163"/>
    </source>
</evidence>
<dbReference type="PROSITE" id="PS01124">
    <property type="entry name" value="HTH_ARAC_FAMILY_2"/>
    <property type="match status" value="1"/>
</dbReference>
<reference evidence="5 6" key="1">
    <citation type="submission" date="2020-08" db="EMBL/GenBank/DDBJ databases">
        <title>Genome sequence of Acidovorax monticola KACC 19171T.</title>
        <authorList>
            <person name="Hyun D.-W."/>
            <person name="Bae J.-W."/>
        </authorList>
    </citation>
    <scope>NUCLEOTIDE SEQUENCE [LARGE SCALE GENOMIC DNA]</scope>
    <source>
        <strain evidence="5 6">KACC 19171</strain>
    </source>
</reference>
<proteinExistence type="predicted"/>
<name>A0A7H0HIT3_9BURK</name>
<dbReference type="PANTHER" id="PTHR47894">
    <property type="entry name" value="HTH-TYPE TRANSCRIPTIONAL REGULATOR GADX"/>
    <property type="match status" value="1"/>
</dbReference>
<dbReference type="Gene3D" id="1.10.10.60">
    <property type="entry name" value="Homeodomain-like"/>
    <property type="match status" value="1"/>
</dbReference>
<evidence type="ECO:0000256" key="1">
    <source>
        <dbReference type="ARBA" id="ARBA00023015"/>
    </source>
</evidence>
<organism evidence="5 6">
    <name type="scientific">Paenacidovorax monticola</name>
    <dbReference type="NCBI Taxonomy" id="1926868"/>
    <lineage>
        <taxon>Bacteria</taxon>
        <taxon>Pseudomonadati</taxon>
        <taxon>Pseudomonadota</taxon>
        <taxon>Betaproteobacteria</taxon>
        <taxon>Burkholderiales</taxon>
        <taxon>Comamonadaceae</taxon>
        <taxon>Paenacidovorax</taxon>
    </lineage>
</organism>
<dbReference type="SMART" id="SM00342">
    <property type="entry name" value="HTH_ARAC"/>
    <property type="match status" value="1"/>
</dbReference>
<dbReference type="Pfam" id="PF12833">
    <property type="entry name" value="HTH_18"/>
    <property type="match status" value="1"/>
</dbReference>
<dbReference type="KEGG" id="amon:H9L24_06290"/>
<keyword evidence="3" id="KW-0804">Transcription</keyword>
<dbReference type="AlphaFoldDB" id="A0A7H0HIT3"/>
<evidence type="ECO:0000259" key="4">
    <source>
        <dbReference type="PROSITE" id="PS01124"/>
    </source>
</evidence>
<keyword evidence="1" id="KW-0805">Transcription regulation</keyword>
<dbReference type="SUPFAM" id="SSF46689">
    <property type="entry name" value="Homeodomain-like"/>
    <property type="match status" value="1"/>
</dbReference>
<dbReference type="GO" id="GO:0005829">
    <property type="term" value="C:cytosol"/>
    <property type="evidence" value="ECO:0007669"/>
    <property type="project" value="TreeGrafter"/>
</dbReference>
<sequence length="270" mass="28461">MTAWLSYHLLSASLAPAEHDPARLFVWTVETAVQGFVPHAAYAALAERAAARGLPMAHVEARMAGLLALDANPVAALMAGSGSQQALVRRWNGFNHQAPLGVHTLMTGPAGAPLQRSARHAGAHSALRQGVTAACVQQLSRAVDRPAHEARHASPLLARLAALHAGGGGLHDCTEHLHAQPAATLAECARALGMSARTLQRMLEARGLRFTRLRQAVRITLAGQALRTGSGTLTGVALDAGFFDAAHFAHAWKQACGLSPSQYRQLALLH</sequence>
<gene>
    <name evidence="5" type="ORF">H9L24_06290</name>
</gene>
<keyword evidence="6" id="KW-1185">Reference proteome</keyword>
<dbReference type="InterPro" id="IPR018060">
    <property type="entry name" value="HTH_AraC"/>
</dbReference>
<dbReference type="PANTHER" id="PTHR47894:SF4">
    <property type="entry name" value="HTH-TYPE TRANSCRIPTIONAL REGULATOR GADX"/>
    <property type="match status" value="1"/>
</dbReference>
<evidence type="ECO:0000313" key="5">
    <source>
        <dbReference type="EMBL" id="QNP60449.1"/>
    </source>
</evidence>
<dbReference type="InterPro" id="IPR009057">
    <property type="entry name" value="Homeodomain-like_sf"/>
</dbReference>
<accession>A0A7H0HIT3</accession>
<dbReference type="GO" id="GO:0003700">
    <property type="term" value="F:DNA-binding transcription factor activity"/>
    <property type="evidence" value="ECO:0007669"/>
    <property type="project" value="InterPro"/>
</dbReference>
<keyword evidence="2" id="KW-0238">DNA-binding</keyword>
<dbReference type="Proteomes" id="UP000516057">
    <property type="component" value="Chromosome"/>
</dbReference>
<feature type="domain" description="HTH araC/xylS-type" evidence="4">
    <location>
        <begin position="175"/>
        <end position="266"/>
    </location>
</feature>
<protein>
    <submittedName>
        <fullName evidence="5">Helix-turn-helix transcriptional regulator</fullName>
    </submittedName>
</protein>